<proteinExistence type="predicted"/>
<name>Q7RI27_PLAYO</name>
<reference evidence="1 2" key="1">
    <citation type="journal article" date="2002" name="Nature">
        <title>Genome sequence and comparative analysis of the model rodent malaria parasite Plasmodium yoelii yoelii.</title>
        <authorList>
            <person name="Carlton J.M."/>
            <person name="Angiuoli S.V."/>
            <person name="Suh B.B."/>
            <person name="Kooij T.W."/>
            <person name="Pertea M."/>
            <person name="Silva J.C."/>
            <person name="Ermolaeva M.D."/>
            <person name="Allen J.E."/>
            <person name="Selengut J.D."/>
            <person name="Koo H.L."/>
            <person name="Peterson J.D."/>
            <person name="Pop M."/>
            <person name="Kosack D.S."/>
            <person name="Shumway M.F."/>
            <person name="Bidwell S.L."/>
            <person name="Shallom S.J."/>
            <person name="van Aken S.E."/>
            <person name="Riedmuller S.B."/>
            <person name="Feldblyum T.V."/>
            <person name="Cho J.K."/>
            <person name="Quackenbush J."/>
            <person name="Sedegah M."/>
            <person name="Shoaibi A."/>
            <person name="Cummings L.M."/>
            <person name="Florens L."/>
            <person name="Yates J.R."/>
            <person name="Raine J.D."/>
            <person name="Sinden R.E."/>
            <person name="Harris M.A."/>
            <person name="Cunningham D.A."/>
            <person name="Preiser P.R."/>
            <person name="Bergman L.W."/>
            <person name="Vaidya A.B."/>
            <person name="van Lin L.H."/>
            <person name="Janse C.J."/>
            <person name="Waters A.P."/>
            <person name="Smith H.O."/>
            <person name="White O.R."/>
            <person name="Salzberg S.L."/>
            <person name="Venter J.C."/>
            <person name="Fraser C.M."/>
            <person name="Hoffman S.L."/>
            <person name="Gardner M.J."/>
            <person name="Carucci D.J."/>
        </authorList>
    </citation>
    <scope>NUCLEOTIDE SEQUENCE [LARGE SCALE GENOMIC DNA]</scope>
    <source>
        <strain evidence="1 2">17XNL</strain>
    </source>
</reference>
<dbReference type="EMBL" id="AABL01001122">
    <property type="protein sequence ID" value="EAA15572.1"/>
    <property type="molecule type" value="Genomic_DNA"/>
</dbReference>
<comment type="caution">
    <text evidence="1">The sequence shown here is derived from an EMBL/GenBank/DDBJ whole genome shotgun (WGS) entry which is preliminary data.</text>
</comment>
<evidence type="ECO:0000313" key="1">
    <source>
        <dbReference type="EMBL" id="EAA15572.1"/>
    </source>
</evidence>
<dbReference type="AlphaFoldDB" id="Q7RI27"/>
<dbReference type="PaxDb" id="73239-Q7RI27"/>
<sequence length="25" mass="2873">VKNTTNNLNKKSHHIPNILINSILF</sequence>
<evidence type="ECO:0000313" key="2">
    <source>
        <dbReference type="Proteomes" id="UP000008553"/>
    </source>
</evidence>
<protein>
    <submittedName>
        <fullName evidence="1">Uncharacterized protein</fullName>
    </submittedName>
</protein>
<keyword evidence="2" id="KW-1185">Reference proteome</keyword>
<gene>
    <name evidence="1" type="ORF">PY03804</name>
</gene>
<dbReference type="Proteomes" id="UP000008553">
    <property type="component" value="Unassembled WGS sequence"/>
</dbReference>
<organism evidence="1 2">
    <name type="scientific">Plasmodium yoelii yoelii</name>
    <dbReference type="NCBI Taxonomy" id="73239"/>
    <lineage>
        <taxon>Eukaryota</taxon>
        <taxon>Sar</taxon>
        <taxon>Alveolata</taxon>
        <taxon>Apicomplexa</taxon>
        <taxon>Aconoidasida</taxon>
        <taxon>Haemosporida</taxon>
        <taxon>Plasmodiidae</taxon>
        <taxon>Plasmodium</taxon>
        <taxon>Plasmodium (Vinckeia)</taxon>
    </lineage>
</organism>
<dbReference type="InParanoid" id="Q7RI27"/>
<feature type="non-terminal residue" evidence="1">
    <location>
        <position position="1"/>
    </location>
</feature>
<accession>Q7RI27</accession>